<accession>A0A1X6NBS1</accession>
<dbReference type="RefSeq" id="XP_024342872.1">
    <property type="nucleotide sequence ID" value="XM_024477394.1"/>
</dbReference>
<protein>
    <submittedName>
        <fullName evidence="1">Uncharacterized protein</fullName>
    </submittedName>
</protein>
<dbReference type="AlphaFoldDB" id="A0A1X6NBS1"/>
<dbReference type="EMBL" id="KZ110592">
    <property type="protein sequence ID" value="OSX66078.1"/>
    <property type="molecule type" value="Genomic_DNA"/>
</dbReference>
<organism evidence="1 2">
    <name type="scientific">Postia placenta MAD-698-R-SB12</name>
    <dbReference type="NCBI Taxonomy" id="670580"/>
    <lineage>
        <taxon>Eukaryota</taxon>
        <taxon>Fungi</taxon>
        <taxon>Dikarya</taxon>
        <taxon>Basidiomycota</taxon>
        <taxon>Agaricomycotina</taxon>
        <taxon>Agaricomycetes</taxon>
        <taxon>Polyporales</taxon>
        <taxon>Adustoporiaceae</taxon>
        <taxon>Rhodonia</taxon>
    </lineage>
</organism>
<name>A0A1X6NBS1_9APHY</name>
<sequence>MQCRAINQTRDYTQEHVSYEASGRNVDAQDTTTLGTGKWNNRPFQKAIAAKGFVERFALSVKGSAGEVGLMAWCSSSKGVANGSTAWEDCRACVVVNNRVTGVEVSGSRVACRVGCIGGTSHSVRVGGVVGGCSNPW</sequence>
<proteinExistence type="predicted"/>
<evidence type="ECO:0000313" key="1">
    <source>
        <dbReference type="EMBL" id="OSX66078.1"/>
    </source>
</evidence>
<gene>
    <name evidence="1" type="ORF">POSPLADRAFT_1038496</name>
</gene>
<keyword evidence="2" id="KW-1185">Reference proteome</keyword>
<dbReference type="Proteomes" id="UP000194127">
    <property type="component" value="Unassembled WGS sequence"/>
</dbReference>
<dbReference type="GeneID" id="36322344"/>
<reference evidence="1 2" key="1">
    <citation type="submission" date="2017-04" db="EMBL/GenBank/DDBJ databases">
        <title>Genome Sequence of the Model Brown-Rot Fungus Postia placenta SB12.</title>
        <authorList>
            <consortium name="DOE Joint Genome Institute"/>
            <person name="Gaskell J."/>
            <person name="Kersten P."/>
            <person name="Larrondo L.F."/>
            <person name="Canessa P."/>
            <person name="Martinez D."/>
            <person name="Hibbett D."/>
            <person name="Schmoll M."/>
            <person name="Kubicek C.P."/>
            <person name="Martinez A.T."/>
            <person name="Yadav J."/>
            <person name="Master E."/>
            <person name="Magnuson J.K."/>
            <person name="James T."/>
            <person name="Yaver D."/>
            <person name="Berka R."/>
            <person name="Labutti K."/>
            <person name="Lipzen A."/>
            <person name="Aerts A."/>
            <person name="Barry K."/>
            <person name="Henrissat B."/>
            <person name="Blanchette R."/>
            <person name="Grigoriev I."/>
            <person name="Cullen D."/>
        </authorList>
    </citation>
    <scope>NUCLEOTIDE SEQUENCE [LARGE SCALE GENOMIC DNA]</scope>
    <source>
        <strain evidence="1 2">MAD-698-R-SB12</strain>
    </source>
</reference>
<evidence type="ECO:0000313" key="2">
    <source>
        <dbReference type="Proteomes" id="UP000194127"/>
    </source>
</evidence>